<reference evidence="3" key="1">
    <citation type="submission" date="2016-11" db="EMBL/GenBank/DDBJ databases">
        <authorList>
            <person name="Varghese N."/>
            <person name="Submissions S."/>
        </authorList>
    </citation>
    <scope>NUCLEOTIDE SEQUENCE [LARGE SCALE GENOMIC DNA]</scope>
    <source>
        <strain evidence="3">DSM 26910</strain>
    </source>
</reference>
<keyword evidence="3" id="KW-1185">Reference proteome</keyword>
<dbReference type="EMBL" id="FQUM01000005">
    <property type="protein sequence ID" value="SHF46391.1"/>
    <property type="molecule type" value="Genomic_DNA"/>
</dbReference>
<evidence type="ECO:0000259" key="1">
    <source>
        <dbReference type="Pfam" id="PF00899"/>
    </source>
</evidence>
<evidence type="ECO:0000313" key="3">
    <source>
        <dbReference type="Proteomes" id="UP000184164"/>
    </source>
</evidence>
<dbReference type="RefSeq" id="WP_073002214.1">
    <property type="nucleotide sequence ID" value="NZ_FQUM01000005.1"/>
</dbReference>
<dbReference type="Gene3D" id="3.40.50.720">
    <property type="entry name" value="NAD(P)-binding Rossmann-like Domain"/>
    <property type="match status" value="1"/>
</dbReference>
<accession>A0A1M5BVK7</accession>
<dbReference type="GO" id="GO:0005737">
    <property type="term" value="C:cytoplasm"/>
    <property type="evidence" value="ECO:0007669"/>
    <property type="project" value="TreeGrafter"/>
</dbReference>
<dbReference type="PANTHER" id="PTHR10953:SF102">
    <property type="entry name" value="ADENYLYLTRANSFERASE AND SULFURTRANSFERASE MOCS3"/>
    <property type="match status" value="1"/>
</dbReference>
<dbReference type="InterPro" id="IPR000594">
    <property type="entry name" value="ThiF_NAD_FAD-bd"/>
</dbReference>
<organism evidence="2 3">
    <name type="scientific">Mariniphaga anaerophila</name>
    <dbReference type="NCBI Taxonomy" id="1484053"/>
    <lineage>
        <taxon>Bacteria</taxon>
        <taxon>Pseudomonadati</taxon>
        <taxon>Bacteroidota</taxon>
        <taxon>Bacteroidia</taxon>
        <taxon>Marinilabiliales</taxon>
        <taxon>Prolixibacteraceae</taxon>
        <taxon>Mariniphaga</taxon>
    </lineage>
</organism>
<dbReference type="Pfam" id="PF00899">
    <property type="entry name" value="ThiF"/>
    <property type="match status" value="1"/>
</dbReference>
<dbReference type="InterPro" id="IPR045886">
    <property type="entry name" value="ThiF/MoeB/HesA"/>
</dbReference>
<dbReference type="GO" id="GO:0004792">
    <property type="term" value="F:thiosulfate-cyanide sulfurtransferase activity"/>
    <property type="evidence" value="ECO:0007669"/>
    <property type="project" value="TreeGrafter"/>
</dbReference>
<dbReference type="SUPFAM" id="SSF69572">
    <property type="entry name" value="Activating enzymes of the ubiquitin-like proteins"/>
    <property type="match status" value="1"/>
</dbReference>
<dbReference type="GO" id="GO:0008641">
    <property type="term" value="F:ubiquitin-like modifier activating enzyme activity"/>
    <property type="evidence" value="ECO:0007669"/>
    <property type="project" value="InterPro"/>
</dbReference>
<gene>
    <name evidence="2" type="ORF">SAMN05444274_105321</name>
</gene>
<evidence type="ECO:0000313" key="2">
    <source>
        <dbReference type="EMBL" id="SHF46391.1"/>
    </source>
</evidence>
<dbReference type="GO" id="GO:0016779">
    <property type="term" value="F:nucleotidyltransferase activity"/>
    <property type="evidence" value="ECO:0007669"/>
    <property type="project" value="TreeGrafter"/>
</dbReference>
<protein>
    <submittedName>
        <fullName evidence="2">ThiF family protein</fullName>
    </submittedName>
</protein>
<sequence length="248" mass="28245">MYRRNRIYISGSEQKKIQQVKILIAGCGLGSNIAECALRLGFENICIVDGDKVELSNLNRQNYTFRDIGKFKAKILRKRLLEINPRANILSHTHYITPENVNDIQIQQYNIAINTLDFSSDISFLFDRICLISHIPVIHPYNLGWAGLVFVTDEGSEQLETILENHLNVEKTVVSFVLDRLKKKDISIDWLTESLNKYSKETNRLPPPQLAIGSCIIAGIATNLLYNISTNRPVKKFPDFDILLVPCL</sequence>
<dbReference type="AlphaFoldDB" id="A0A1M5BVK7"/>
<dbReference type="Proteomes" id="UP000184164">
    <property type="component" value="Unassembled WGS sequence"/>
</dbReference>
<dbReference type="InterPro" id="IPR035985">
    <property type="entry name" value="Ubiquitin-activating_enz"/>
</dbReference>
<name>A0A1M5BVK7_9BACT</name>
<dbReference type="PANTHER" id="PTHR10953">
    <property type="entry name" value="UBIQUITIN-ACTIVATING ENZYME E1"/>
    <property type="match status" value="1"/>
</dbReference>
<dbReference type="STRING" id="1484053.SAMN05444274_105321"/>
<feature type="domain" description="THIF-type NAD/FAD binding fold" evidence="1">
    <location>
        <begin position="2"/>
        <end position="228"/>
    </location>
</feature>
<proteinExistence type="predicted"/>
<dbReference type="OrthoDB" id="9804286at2"/>